<protein>
    <submittedName>
        <fullName evidence="6">LysR family transcriptional regulator</fullName>
    </submittedName>
</protein>
<keyword evidence="2" id="KW-0805">Transcription regulation</keyword>
<dbReference type="OrthoDB" id="9110639at2"/>
<evidence type="ECO:0000313" key="7">
    <source>
        <dbReference type="Proteomes" id="UP000078225"/>
    </source>
</evidence>
<feature type="domain" description="HTH lysR-type" evidence="5">
    <location>
        <begin position="10"/>
        <end position="62"/>
    </location>
</feature>
<evidence type="ECO:0000256" key="4">
    <source>
        <dbReference type="ARBA" id="ARBA00023163"/>
    </source>
</evidence>
<comment type="similarity">
    <text evidence="1">Belongs to the LysR transcriptional regulatory family.</text>
</comment>
<evidence type="ECO:0000256" key="2">
    <source>
        <dbReference type="ARBA" id="ARBA00023015"/>
    </source>
</evidence>
<dbReference type="InterPro" id="IPR036390">
    <property type="entry name" value="WH_DNA-bd_sf"/>
</dbReference>
<keyword evidence="7" id="KW-1185">Reference proteome</keyword>
<keyword evidence="3" id="KW-0238">DNA-binding</keyword>
<evidence type="ECO:0000256" key="3">
    <source>
        <dbReference type="ARBA" id="ARBA00023125"/>
    </source>
</evidence>
<dbReference type="PROSITE" id="PS50931">
    <property type="entry name" value="HTH_LYSR"/>
    <property type="match status" value="1"/>
</dbReference>
<dbReference type="PANTHER" id="PTHR30537">
    <property type="entry name" value="HTH-TYPE TRANSCRIPTIONAL REGULATOR"/>
    <property type="match status" value="1"/>
</dbReference>
<dbReference type="EMBL" id="LYRP01000005">
    <property type="protein sequence ID" value="OAT77706.1"/>
    <property type="molecule type" value="Genomic_DNA"/>
</dbReference>
<gene>
    <name evidence="6" type="ORF">A9B99_20055</name>
</gene>
<name>A0A1B7L602_9ENTR</name>
<dbReference type="PANTHER" id="PTHR30537:SF72">
    <property type="entry name" value="LYSR FAMILY TRANSCRIPTIONAL REGULATOR"/>
    <property type="match status" value="1"/>
</dbReference>
<organism evidence="6 7">
    <name type="scientific">Mangrovibacter phragmitis</name>
    <dbReference type="NCBI Taxonomy" id="1691903"/>
    <lineage>
        <taxon>Bacteria</taxon>
        <taxon>Pseudomonadati</taxon>
        <taxon>Pseudomonadota</taxon>
        <taxon>Gammaproteobacteria</taxon>
        <taxon>Enterobacterales</taxon>
        <taxon>Enterobacteriaceae</taxon>
        <taxon>Mangrovibacter</taxon>
    </lineage>
</organism>
<sequence length="302" mass="33206">MESFSALGGLEVFVHTARTRNFAETGRNLGISASAVSKSISRLEERVGVRLFQRSTRSVHLTSEGEMFLERCSRILGELQAAEDELNSLTQHPRGRLKVGLALSAGLPLPVLSAFMAHHPGIELDLDFTDRLVDVIDEGFDVVIRGNSLRDSRLVSRPLGPYRAILVAAPAYLKEKGVPVKPVDLLNHECLHYRSTPTGKVYPWPLEHSDFAAEGFSLPLTMVCNSLDALLYMATAGRGIACVTDFSARSAVAEGHLKTILDTCVTGSDTIHIMWPSNRKMTPKVRVFVDFMLAHFGDYLVT</sequence>
<dbReference type="RefSeq" id="WP_064596364.1">
    <property type="nucleotide sequence ID" value="NZ_JBDJAE010000003.1"/>
</dbReference>
<dbReference type="InterPro" id="IPR000847">
    <property type="entry name" value="LysR_HTH_N"/>
</dbReference>
<proteinExistence type="inferred from homology"/>
<dbReference type="Pfam" id="PF00126">
    <property type="entry name" value="HTH_1"/>
    <property type="match status" value="1"/>
</dbReference>
<dbReference type="Pfam" id="PF03466">
    <property type="entry name" value="LysR_substrate"/>
    <property type="match status" value="1"/>
</dbReference>
<dbReference type="STRING" id="1691903.A9B99_20055"/>
<dbReference type="InterPro" id="IPR036388">
    <property type="entry name" value="WH-like_DNA-bd_sf"/>
</dbReference>
<dbReference type="FunFam" id="1.10.10.10:FF:000001">
    <property type="entry name" value="LysR family transcriptional regulator"/>
    <property type="match status" value="1"/>
</dbReference>
<dbReference type="AlphaFoldDB" id="A0A1B7L602"/>
<evidence type="ECO:0000259" key="5">
    <source>
        <dbReference type="PROSITE" id="PS50931"/>
    </source>
</evidence>
<dbReference type="Gene3D" id="1.10.10.10">
    <property type="entry name" value="Winged helix-like DNA-binding domain superfamily/Winged helix DNA-binding domain"/>
    <property type="match status" value="1"/>
</dbReference>
<dbReference type="SUPFAM" id="SSF53850">
    <property type="entry name" value="Periplasmic binding protein-like II"/>
    <property type="match status" value="1"/>
</dbReference>
<evidence type="ECO:0000256" key="1">
    <source>
        <dbReference type="ARBA" id="ARBA00009437"/>
    </source>
</evidence>
<dbReference type="InterPro" id="IPR005119">
    <property type="entry name" value="LysR_subst-bd"/>
</dbReference>
<dbReference type="CDD" id="cd08476">
    <property type="entry name" value="PBP2_CrgA_like_7"/>
    <property type="match status" value="1"/>
</dbReference>
<dbReference type="GO" id="GO:0043565">
    <property type="term" value="F:sequence-specific DNA binding"/>
    <property type="evidence" value="ECO:0007669"/>
    <property type="project" value="TreeGrafter"/>
</dbReference>
<dbReference type="Proteomes" id="UP000078225">
    <property type="component" value="Unassembled WGS sequence"/>
</dbReference>
<dbReference type="Gene3D" id="3.40.190.10">
    <property type="entry name" value="Periplasmic binding protein-like II"/>
    <property type="match status" value="2"/>
</dbReference>
<dbReference type="GO" id="GO:0003700">
    <property type="term" value="F:DNA-binding transcription factor activity"/>
    <property type="evidence" value="ECO:0007669"/>
    <property type="project" value="InterPro"/>
</dbReference>
<dbReference type="SUPFAM" id="SSF46785">
    <property type="entry name" value="Winged helix' DNA-binding domain"/>
    <property type="match status" value="1"/>
</dbReference>
<dbReference type="GO" id="GO:0006351">
    <property type="term" value="P:DNA-templated transcription"/>
    <property type="evidence" value="ECO:0007669"/>
    <property type="project" value="TreeGrafter"/>
</dbReference>
<dbReference type="InterPro" id="IPR058163">
    <property type="entry name" value="LysR-type_TF_proteobact-type"/>
</dbReference>
<evidence type="ECO:0000313" key="6">
    <source>
        <dbReference type="EMBL" id="OAT77706.1"/>
    </source>
</evidence>
<keyword evidence="4" id="KW-0804">Transcription</keyword>
<comment type="caution">
    <text evidence="6">The sequence shown here is derived from an EMBL/GenBank/DDBJ whole genome shotgun (WGS) entry which is preliminary data.</text>
</comment>
<accession>A0A1B7L602</accession>
<reference evidence="7" key="1">
    <citation type="submission" date="2016-05" db="EMBL/GenBank/DDBJ databases">
        <authorList>
            <person name="Behera P."/>
            <person name="Vaishampayan P."/>
            <person name="Singh N."/>
            <person name="Raina V."/>
            <person name="Suar M."/>
            <person name="Pattnaik A."/>
            <person name="Rastogi G."/>
        </authorList>
    </citation>
    <scope>NUCLEOTIDE SEQUENCE [LARGE SCALE GENOMIC DNA]</scope>
    <source>
        <strain evidence="7">MP23</strain>
    </source>
</reference>